<evidence type="ECO:0000313" key="6">
    <source>
        <dbReference type="EMBL" id="TKW23100.1"/>
    </source>
</evidence>
<proteinExistence type="inferred from homology"/>
<dbReference type="Pfam" id="PF08246">
    <property type="entry name" value="Inhibitor_I29"/>
    <property type="match status" value="1"/>
</dbReference>
<dbReference type="SMART" id="SM00848">
    <property type="entry name" value="Inhibitor_I29"/>
    <property type="match status" value="1"/>
</dbReference>
<dbReference type="Gramene" id="TKW23100">
    <property type="protein sequence ID" value="TKW23100"/>
    <property type="gene ID" value="SEVIR_4G271600v2"/>
</dbReference>
<protein>
    <recommendedName>
        <fullName evidence="8">Cysteine proteinase</fullName>
    </recommendedName>
</protein>
<keyword evidence="3" id="KW-0732">Signal</keyword>
<dbReference type="PROSITE" id="PS00639">
    <property type="entry name" value="THIOL_PROTEASE_HIS"/>
    <property type="match status" value="1"/>
</dbReference>
<evidence type="ECO:0000313" key="7">
    <source>
        <dbReference type="Proteomes" id="UP000298652"/>
    </source>
</evidence>
<feature type="signal peptide" evidence="3">
    <location>
        <begin position="1"/>
        <end position="29"/>
    </location>
</feature>
<keyword evidence="7" id="KW-1185">Reference proteome</keyword>
<evidence type="ECO:0000259" key="5">
    <source>
        <dbReference type="SMART" id="SM00848"/>
    </source>
</evidence>
<accession>A0A4U6V217</accession>
<feature type="chain" id="PRO_5020811862" description="Cysteine proteinase" evidence="3">
    <location>
        <begin position="30"/>
        <end position="362"/>
    </location>
</feature>
<dbReference type="InterPro" id="IPR000668">
    <property type="entry name" value="Peptidase_C1A_C"/>
</dbReference>
<feature type="domain" description="Cathepsin propeptide inhibitor" evidence="5">
    <location>
        <begin position="47"/>
        <end position="102"/>
    </location>
</feature>
<dbReference type="InterPro" id="IPR039417">
    <property type="entry name" value="Peptidase_C1A_papain-like"/>
</dbReference>
<dbReference type="SMART" id="SM00645">
    <property type="entry name" value="Pept_C1"/>
    <property type="match status" value="1"/>
</dbReference>
<sequence>MATPAPVHSTTMAALVLAIALATAAVASAMDFTEDDLASEESMWALYERWSVHYKVVHDLGEKDRRFDVFKENARLIHQFNQGDAPYKLSPNRFGDMTGNETRRAYRCSSAGVTPHHRTFDGEGGSTHGGAVVPARDLPPAVDWREMGYGGRPAAVTSAKDQGVDCGSCWAFAVTAAVEGINAIRTRNMVPLSAQQVVDCDTSNNGCNGGVTVKAFDYIARNGGIAHESAYPYRGRQSWCARVASPVVTIDGYEQVVPPNDVVALMKAVAVQPVVVMVQADQEPFKRYGGGIFQGPCGMRVGHAMTLVGYGTTESGENYWIVKNSWGHDWGEHGFIRMRRDVAAREGLCGILMHASYPVKHA</sequence>
<dbReference type="PRINTS" id="PR00705">
    <property type="entry name" value="PAPAIN"/>
</dbReference>
<dbReference type="SUPFAM" id="SSF54001">
    <property type="entry name" value="Cysteine proteinases"/>
    <property type="match status" value="1"/>
</dbReference>
<dbReference type="InterPro" id="IPR013201">
    <property type="entry name" value="Prot_inhib_I29"/>
</dbReference>
<reference evidence="6" key="1">
    <citation type="submission" date="2019-03" db="EMBL/GenBank/DDBJ databases">
        <title>WGS assembly of Setaria viridis.</title>
        <authorList>
            <person name="Huang P."/>
            <person name="Jenkins J."/>
            <person name="Grimwood J."/>
            <person name="Barry K."/>
            <person name="Healey A."/>
            <person name="Mamidi S."/>
            <person name="Sreedasyam A."/>
            <person name="Shu S."/>
            <person name="Feldman M."/>
            <person name="Wu J."/>
            <person name="Yu Y."/>
            <person name="Chen C."/>
            <person name="Johnson J."/>
            <person name="Rokhsar D."/>
            <person name="Baxter I."/>
            <person name="Schmutz J."/>
            <person name="Brutnell T."/>
            <person name="Kellogg E."/>
        </authorList>
    </citation>
    <scope>NUCLEOTIDE SEQUENCE [LARGE SCALE GENOMIC DNA]</scope>
</reference>
<gene>
    <name evidence="6" type="ORF">SEVIR_4G271600v2</name>
</gene>
<evidence type="ECO:0008006" key="8">
    <source>
        <dbReference type="Google" id="ProtNLM"/>
    </source>
</evidence>
<dbReference type="PANTHER" id="PTHR12411">
    <property type="entry name" value="CYSTEINE PROTEASE FAMILY C1-RELATED"/>
    <property type="match status" value="1"/>
</dbReference>
<evidence type="ECO:0000256" key="1">
    <source>
        <dbReference type="ARBA" id="ARBA00008455"/>
    </source>
</evidence>
<dbReference type="PROSITE" id="PS00640">
    <property type="entry name" value="THIOL_PROTEASE_ASN"/>
    <property type="match status" value="1"/>
</dbReference>
<dbReference type="AlphaFoldDB" id="A0A4U6V217"/>
<dbReference type="Proteomes" id="UP000298652">
    <property type="component" value="Chromosome 4"/>
</dbReference>
<name>A0A4U6V217_SETVI</name>
<evidence type="ECO:0000259" key="4">
    <source>
        <dbReference type="SMART" id="SM00645"/>
    </source>
</evidence>
<dbReference type="GO" id="GO:0008234">
    <property type="term" value="F:cysteine-type peptidase activity"/>
    <property type="evidence" value="ECO:0007669"/>
    <property type="project" value="InterPro"/>
</dbReference>
<dbReference type="OMA" id="DDVECHN"/>
<dbReference type="Pfam" id="PF00112">
    <property type="entry name" value="Peptidase_C1"/>
    <property type="match status" value="1"/>
</dbReference>
<feature type="domain" description="Peptidase C1A papain C-terminal" evidence="4">
    <location>
        <begin position="138"/>
        <end position="359"/>
    </location>
</feature>
<evidence type="ECO:0000256" key="3">
    <source>
        <dbReference type="SAM" id="SignalP"/>
    </source>
</evidence>
<dbReference type="InterPro" id="IPR038765">
    <property type="entry name" value="Papain-like_cys_pep_sf"/>
</dbReference>
<comment type="similarity">
    <text evidence="1">Belongs to the peptidase C1 family.</text>
</comment>
<dbReference type="CDD" id="cd02248">
    <property type="entry name" value="Peptidase_C1A"/>
    <property type="match status" value="1"/>
</dbReference>
<dbReference type="InterPro" id="IPR025660">
    <property type="entry name" value="Pept_his_AS"/>
</dbReference>
<keyword evidence="2" id="KW-1015">Disulfide bond</keyword>
<dbReference type="FunFam" id="3.90.70.10:FF:000332">
    <property type="entry name" value="Cathepsin L1"/>
    <property type="match status" value="1"/>
</dbReference>
<dbReference type="GO" id="GO:0006508">
    <property type="term" value="P:proteolysis"/>
    <property type="evidence" value="ECO:0007669"/>
    <property type="project" value="InterPro"/>
</dbReference>
<dbReference type="InterPro" id="IPR025661">
    <property type="entry name" value="Pept_asp_AS"/>
</dbReference>
<evidence type="ECO:0000256" key="2">
    <source>
        <dbReference type="ARBA" id="ARBA00023157"/>
    </source>
</evidence>
<organism evidence="6 7">
    <name type="scientific">Setaria viridis</name>
    <name type="common">Green bristlegrass</name>
    <name type="synonym">Setaria italica subsp. viridis</name>
    <dbReference type="NCBI Taxonomy" id="4556"/>
    <lineage>
        <taxon>Eukaryota</taxon>
        <taxon>Viridiplantae</taxon>
        <taxon>Streptophyta</taxon>
        <taxon>Embryophyta</taxon>
        <taxon>Tracheophyta</taxon>
        <taxon>Spermatophyta</taxon>
        <taxon>Magnoliopsida</taxon>
        <taxon>Liliopsida</taxon>
        <taxon>Poales</taxon>
        <taxon>Poaceae</taxon>
        <taxon>PACMAD clade</taxon>
        <taxon>Panicoideae</taxon>
        <taxon>Panicodae</taxon>
        <taxon>Paniceae</taxon>
        <taxon>Cenchrinae</taxon>
        <taxon>Setaria</taxon>
    </lineage>
</organism>
<dbReference type="Gene3D" id="3.90.70.10">
    <property type="entry name" value="Cysteine proteinases"/>
    <property type="match status" value="1"/>
</dbReference>
<dbReference type="EMBL" id="CM016555">
    <property type="protein sequence ID" value="TKW23100.1"/>
    <property type="molecule type" value="Genomic_DNA"/>
</dbReference>
<dbReference type="InterPro" id="IPR013128">
    <property type="entry name" value="Peptidase_C1A"/>
</dbReference>